<reference evidence="3 4" key="1">
    <citation type="journal article" date="2019" name="Nat. Microbiol.">
        <title>Mediterranean grassland soil C-N compound turnover is dependent on rainfall and depth, and is mediated by genomically divergent microorganisms.</title>
        <authorList>
            <person name="Diamond S."/>
            <person name="Andeer P.F."/>
            <person name="Li Z."/>
            <person name="Crits-Christoph A."/>
            <person name="Burstein D."/>
            <person name="Anantharaman K."/>
            <person name="Lane K.R."/>
            <person name="Thomas B.C."/>
            <person name="Pan C."/>
            <person name="Northen T.R."/>
            <person name="Banfield J.F."/>
        </authorList>
    </citation>
    <scope>NUCLEOTIDE SEQUENCE [LARGE SCALE GENOMIC DNA]</scope>
    <source>
        <strain evidence="3">WS_11</strain>
    </source>
</reference>
<dbReference type="InterPro" id="IPR015421">
    <property type="entry name" value="PyrdxlP-dep_Trfase_major"/>
</dbReference>
<protein>
    <submittedName>
        <fullName evidence="3">Aminotransferase class III-fold pyridoxal phosphate-dependent enzyme</fullName>
    </submittedName>
</protein>
<comment type="similarity">
    <text evidence="1">Belongs to the class-III pyridoxal-phosphate-dependent aminotransferase family.</text>
</comment>
<dbReference type="Proteomes" id="UP000319771">
    <property type="component" value="Unassembled WGS sequence"/>
</dbReference>
<dbReference type="Gene3D" id="3.40.640.10">
    <property type="entry name" value="Type I PLP-dependent aspartate aminotransferase-like (Major domain)"/>
    <property type="match status" value="1"/>
</dbReference>
<evidence type="ECO:0000256" key="1">
    <source>
        <dbReference type="ARBA" id="ARBA00008954"/>
    </source>
</evidence>
<evidence type="ECO:0000313" key="3">
    <source>
        <dbReference type="EMBL" id="TMQ68062.1"/>
    </source>
</evidence>
<dbReference type="GO" id="GO:0030170">
    <property type="term" value="F:pyridoxal phosphate binding"/>
    <property type="evidence" value="ECO:0007669"/>
    <property type="project" value="InterPro"/>
</dbReference>
<dbReference type="SUPFAM" id="SSF53383">
    <property type="entry name" value="PLP-dependent transferases"/>
    <property type="match status" value="1"/>
</dbReference>
<dbReference type="InterPro" id="IPR015424">
    <property type="entry name" value="PyrdxlP-dep_Trfase"/>
</dbReference>
<keyword evidence="3" id="KW-0032">Aminotransferase</keyword>
<comment type="caution">
    <text evidence="3">The sequence shown here is derived from an EMBL/GenBank/DDBJ whole genome shotgun (WGS) entry which is preliminary data.</text>
</comment>
<evidence type="ECO:0000313" key="4">
    <source>
        <dbReference type="Proteomes" id="UP000319771"/>
    </source>
</evidence>
<dbReference type="Gene3D" id="3.90.1150.10">
    <property type="entry name" value="Aspartate Aminotransferase, domain 1"/>
    <property type="match status" value="1"/>
</dbReference>
<keyword evidence="2" id="KW-0663">Pyridoxal phosphate</keyword>
<evidence type="ECO:0000256" key="2">
    <source>
        <dbReference type="ARBA" id="ARBA00022898"/>
    </source>
</evidence>
<dbReference type="InterPro" id="IPR015422">
    <property type="entry name" value="PyrdxlP-dep_Trfase_small"/>
</dbReference>
<feature type="non-terminal residue" evidence="3">
    <location>
        <position position="151"/>
    </location>
</feature>
<sequence>MVVTTSVSAPQSPRIVTEVPGPKSRSLVARESPFLAPGVQSIATLSGIAVQRAEGGICVNALGHAHPRYRSLLKEQIDEVTVGSFTTPRRAEALERIAHHTPVGLTRIQLYSGGTEAVEAAMRLAKSYTKKFEFLSFWGGFHGKTAGTLSL</sequence>
<dbReference type="InterPro" id="IPR005814">
    <property type="entry name" value="Aminotrans_3"/>
</dbReference>
<proteinExistence type="inferred from homology"/>
<accession>A0A538TWQ9</accession>
<keyword evidence="3" id="KW-0808">Transferase</keyword>
<gene>
    <name evidence="3" type="ORF">E6K81_16790</name>
</gene>
<dbReference type="PANTHER" id="PTHR43094:SF1">
    <property type="entry name" value="AMINOTRANSFERASE CLASS-III"/>
    <property type="match status" value="1"/>
</dbReference>
<dbReference type="AlphaFoldDB" id="A0A538TWQ9"/>
<name>A0A538TWQ9_UNCEI</name>
<dbReference type="PANTHER" id="PTHR43094">
    <property type="entry name" value="AMINOTRANSFERASE"/>
    <property type="match status" value="1"/>
</dbReference>
<dbReference type="Pfam" id="PF00202">
    <property type="entry name" value="Aminotran_3"/>
    <property type="match status" value="1"/>
</dbReference>
<organism evidence="3 4">
    <name type="scientific">Eiseniibacteriota bacterium</name>
    <dbReference type="NCBI Taxonomy" id="2212470"/>
    <lineage>
        <taxon>Bacteria</taxon>
        <taxon>Candidatus Eiseniibacteriota</taxon>
    </lineage>
</organism>
<dbReference type="GO" id="GO:0008483">
    <property type="term" value="F:transaminase activity"/>
    <property type="evidence" value="ECO:0007669"/>
    <property type="project" value="UniProtKB-KW"/>
</dbReference>
<dbReference type="EMBL" id="VBPB01000399">
    <property type="protein sequence ID" value="TMQ68062.1"/>
    <property type="molecule type" value="Genomic_DNA"/>
</dbReference>